<organism evidence="2 3">
    <name type="scientific">Methanocella paludicola (strain DSM 17711 / JCM 13418 / NBRC 101707 / SANAE)</name>
    <dbReference type="NCBI Taxonomy" id="304371"/>
    <lineage>
        <taxon>Archaea</taxon>
        <taxon>Methanobacteriati</taxon>
        <taxon>Methanobacteriota</taxon>
        <taxon>Stenosarchaea group</taxon>
        <taxon>Methanomicrobia</taxon>
        <taxon>Methanocellales</taxon>
        <taxon>Methanocellaceae</taxon>
        <taxon>Methanocella</taxon>
    </lineage>
</organism>
<dbReference type="CDD" id="cd00838">
    <property type="entry name" value="MPP_superfamily"/>
    <property type="match status" value="1"/>
</dbReference>
<dbReference type="InParanoid" id="D1Z0M6"/>
<reference evidence="2 3" key="2">
    <citation type="journal article" date="2008" name="Int. J. Syst. Evol. Microbiol.">
        <title>Methanocella paludicola gen. nov., sp. nov., a methane-producing archaeon, the first isolate of the lineage 'Rice Cluster I', and proposal of the new archaeal order Methanocellales ord. nov.</title>
        <authorList>
            <person name="Sakai S."/>
            <person name="Imachi H."/>
            <person name="Hanada S."/>
            <person name="Ohashi A."/>
            <person name="Harada H."/>
            <person name="Kamagata Y."/>
        </authorList>
    </citation>
    <scope>NUCLEOTIDE SEQUENCE [LARGE SCALE GENOMIC DNA]</scope>
    <source>
        <strain evidence="3">DSM 17711 / JCM 13418 / NBRC 101707 / SANAE</strain>
    </source>
</reference>
<dbReference type="AlphaFoldDB" id="D1Z0M6"/>
<protein>
    <recommendedName>
        <fullName evidence="1">Calcineurin-like phosphoesterase domain-containing protein</fullName>
    </recommendedName>
</protein>
<dbReference type="Pfam" id="PF00149">
    <property type="entry name" value="Metallophos"/>
    <property type="match status" value="1"/>
</dbReference>
<dbReference type="eggNOG" id="arCOG01143">
    <property type="taxonomic scope" value="Archaea"/>
</dbReference>
<reference evidence="2 3" key="1">
    <citation type="journal article" date="2007" name="Appl. Environ. Microbiol.">
        <title>Isolation of key methanogens for global methane emission from rice paddy fields: a novel isolate affiliated with the clone cluster rice cluster I.</title>
        <authorList>
            <person name="Sakai S."/>
            <person name="Imachi H."/>
            <person name="Sekiguchi Y."/>
            <person name="Ohashi A."/>
            <person name="Harada H."/>
            <person name="Kamagata Y."/>
        </authorList>
    </citation>
    <scope>NUCLEOTIDE SEQUENCE [LARGE SCALE GENOMIC DNA]</scope>
    <source>
        <strain evidence="3">DSM 17711 / JCM 13418 / NBRC 101707 / SANAE</strain>
    </source>
</reference>
<proteinExistence type="predicted"/>
<dbReference type="STRING" id="304371.MCP_2176"/>
<dbReference type="SUPFAM" id="SSF56300">
    <property type="entry name" value="Metallo-dependent phosphatases"/>
    <property type="match status" value="1"/>
</dbReference>
<evidence type="ECO:0000313" key="3">
    <source>
        <dbReference type="Proteomes" id="UP000001882"/>
    </source>
</evidence>
<dbReference type="InterPro" id="IPR029052">
    <property type="entry name" value="Metallo-depent_PP-like"/>
</dbReference>
<evidence type="ECO:0000313" key="2">
    <source>
        <dbReference type="EMBL" id="BAI62248.1"/>
    </source>
</evidence>
<accession>D1Z0M6</accession>
<evidence type="ECO:0000259" key="1">
    <source>
        <dbReference type="Pfam" id="PF00149"/>
    </source>
</evidence>
<reference evidence="3" key="3">
    <citation type="journal article" date="2011" name="PLoS ONE">
        <title>Genome sequence of a mesophilic hydrogenotrophic methanogen Methanocella paludicola, the first cultivated representative of the order Methanocellales.</title>
        <authorList>
            <person name="Sakai S."/>
            <person name="Takaki Y."/>
            <person name="Shimamura S."/>
            <person name="Sekine M."/>
            <person name="Tajima T."/>
            <person name="Kosugi H."/>
            <person name="Ichikawa N."/>
            <person name="Tasumi E."/>
            <person name="Hiraki A.T."/>
            <person name="Shimizu A."/>
            <person name="Kato Y."/>
            <person name="Nishiko R."/>
            <person name="Mori K."/>
            <person name="Fujita N."/>
            <person name="Imachi H."/>
            <person name="Takai K."/>
        </authorList>
    </citation>
    <scope>NUCLEOTIDE SEQUENCE [LARGE SCALE GENOMIC DNA]</scope>
    <source>
        <strain evidence="3">DSM 17711 / JCM 13418 / NBRC 101707 / SANAE</strain>
    </source>
</reference>
<dbReference type="GO" id="GO:0016787">
    <property type="term" value="F:hydrolase activity"/>
    <property type="evidence" value="ECO:0007669"/>
    <property type="project" value="InterPro"/>
</dbReference>
<dbReference type="Gene3D" id="3.60.21.10">
    <property type="match status" value="1"/>
</dbReference>
<dbReference type="Proteomes" id="UP000001882">
    <property type="component" value="Chromosome"/>
</dbReference>
<gene>
    <name evidence="2" type="ordered locus">MCP_2176</name>
</gene>
<dbReference type="GeneID" id="8682021"/>
<dbReference type="eggNOG" id="arCOG01156">
    <property type="taxonomic scope" value="Archaea"/>
</dbReference>
<dbReference type="OrthoDB" id="7513at2157"/>
<sequence>MRFLCFSDVHGSVDAVRTMLGDVRRRGDSYDAFIFAGDLTNLSSLRKTKKERELLENALGNMSKSSKKYKEYVAERNERFFEESKHTAREILGLLAREEIPCYYILGNRDRLGKYRLAEVKGLFDSRYSICLDQVKTAGIEDIKLTADEKPVDSKTILVRHSPGGWRESYRVYREALLNITGHTHQAIVYKNFLNTGFLYRDETRGAEPMMGGYFGVEIKEGRLGSITYNDMGGLVEHDFVLDGVQGKVYSVHRSYFPFTLQLV</sequence>
<keyword evidence="3" id="KW-1185">Reference proteome</keyword>
<dbReference type="InterPro" id="IPR004843">
    <property type="entry name" value="Calcineurin-like_PHP"/>
</dbReference>
<dbReference type="KEGG" id="mpd:MCP_2176"/>
<feature type="domain" description="Calcineurin-like phosphoesterase" evidence="1">
    <location>
        <begin position="1"/>
        <end position="185"/>
    </location>
</feature>
<dbReference type="EMBL" id="AP011532">
    <property type="protein sequence ID" value="BAI62248.1"/>
    <property type="molecule type" value="Genomic_DNA"/>
</dbReference>
<dbReference type="RefSeq" id="WP_012900922.1">
    <property type="nucleotide sequence ID" value="NC_013665.1"/>
</dbReference>
<name>D1Z0M6_METPS</name>